<dbReference type="GO" id="GO:0070497">
    <property type="term" value="F:6-carboxytetrahydropterin synthase activity"/>
    <property type="evidence" value="ECO:0007669"/>
    <property type="project" value="UniProtKB-EC"/>
</dbReference>
<dbReference type="PANTHER" id="PTHR12589:SF7">
    <property type="entry name" value="6-PYRUVOYL TETRAHYDROBIOPTERIN SYNTHASE"/>
    <property type="match status" value="1"/>
</dbReference>
<keyword evidence="4 8" id="KW-0479">Metal-binding</keyword>
<feature type="active site" description="Charge relay system" evidence="9">
    <location>
        <position position="108"/>
    </location>
</feature>
<dbReference type="NCBIfam" id="TIGR03367">
    <property type="entry name" value="queuosine_QueD"/>
    <property type="match status" value="1"/>
</dbReference>
<reference evidence="11 12" key="1">
    <citation type="submission" date="2015-04" db="EMBL/GenBank/DDBJ databases">
        <title>Complete Genome Sequence of Kosmotoga pacifica SLHLJ1.</title>
        <authorList>
            <person name="Jiang L.J."/>
            <person name="Shao Z.Z."/>
            <person name="Jebbar M."/>
        </authorList>
    </citation>
    <scope>NUCLEOTIDE SEQUENCE [LARGE SCALE GENOMIC DNA]</scope>
    <source>
        <strain evidence="11 12">SLHLJ1</strain>
    </source>
</reference>
<protein>
    <recommendedName>
        <fullName evidence="3 8">6-carboxy-5,6,7,8-tetrahydropterin synthase</fullName>
        <ecNumber evidence="8">4.-.-.-</ecNumber>
    </recommendedName>
</protein>
<dbReference type="Proteomes" id="UP000035159">
    <property type="component" value="Chromosome"/>
</dbReference>
<dbReference type="SUPFAM" id="SSF55620">
    <property type="entry name" value="Tetrahydrobiopterin biosynthesis enzymes-like"/>
    <property type="match status" value="1"/>
</dbReference>
<dbReference type="UniPathway" id="UPA00391"/>
<keyword evidence="12" id="KW-1185">Reference proteome</keyword>
<dbReference type="EMBL" id="CP011232">
    <property type="protein sequence ID" value="AKI98016.1"/>
    <property type="molecule type" value="Genomic_DNA"/>
</dbReference>
<evidence type="ECO:0000256" key="9">
    <source>
        <dbReference type="PIRSR" id="PIRSR006113-1"/>
    </source>
</evidence>
<dbReference type="GO" id="GO:0046872">
    <property type="term" value="F:metal ion binding"/>
    <property type="evidence" value="ECO:0007669"/>
    <property type="project" value="UniProtKB-KW"/>
</dbReference>
<proteinExistence type="inferred from homology"/>
<dbReference type="RefSeq" id="WP_047755151.1">
    <property type="nucleotide sequence ID" value="NZ_CAJUHA010000001.1"/>
</dbReference>
<comment type="pathway">
    <text evidence="1 8">Purine metabolism; 7-cyano-7-deazaguanine biosynthesis.</text>
</comment>
<dbReference type="InterPro" id="IPR007115">
    <property type="entry name" value="6-PTP_synth/QueD"/>
</dbReference>
<dbReference type="Gene3D" id="3.30.479.10">
    <property type="entry name" value="6-pyruvoyl tetrahydropterin synthase/QueD"/>
    <property type="match status" value="1"/>
</dbReference>
<dbReference type="AlphaFoldDB" id="A0A0G2ZD75"/>
<evidence type="ECO:0000313" key="12">
    <source>
        <dbReference type="Proteomes" id="UP000035159"/>
    </source>
</evidence>
<dbReference type="InterPro" id="IPR038418">
    <property type="entry name" value="6-PTP_synth/QueD_sf"/>
</dbReference>
<evidence type="ECO:0000256" key="5">
    <source>
        <dbReference type="ARBA" id="ARBA00022833"/>
    </source>
</evidence>
<dbReference type="STRING" id="1330330.IX53_09470"/>
<feature type="binding site" evidence="10">
    <location>
        <position position="14"/>
    </location>
    <ligand>
        <name>Zn(2+)</name>
        <dbReference type="ChEBI" id="CHEBI:29105"/>
    </ligand>
</feature>
<evidence type="ECO:0000313" key="11">
    <source>
        <dbReference type="EMBL" id="AKI98016.1"/>
    </source>
</evidence>
<dbReference type="GO" id="GO:0008616">
    <property type="term" value="P:tRNA queuosine(34) biosynthetic process"/>
    <property type="evidence" value="ECO:0007669"/>
    <property type="project" value="UniProtKB-KW"/>
</dbReference>
<feature type="binding site" evidence="10">
    <location>
        <position position="27"/>
    </location>
    <ligand>
        <name>Zn(2+)</name>
        <dbReference type="ChEBI" id="CHEBI:29105"/>
    </ligand>
</feature>
<dbReference type="PANTHER" id="PTHR12589">
    <property type="entry name" value="PYRUVOYL TETRAHYDROBIOPTERIN SYNTHASE"/>
    <property type="match status" value="1"/>
</dbReference>
<keyword evidence="8" id="KW-0671">Queuosine biosynthesis</keyword>
<evidence type="ECO:0000256" key="4">
    <source>
        <dbReference type="ARBA" id="ARBA00022723"/>
    </source>
</evidence>
<feature type="binding site" evidence="10">
    <location>
        <position position="29"/>
    </location>
    <ligand>
        <name>Zn(2+)</name>
        <dbReference type="ChEBI" id="CHEBI:29105"/>
    </ligand>
</feature>
<keyword evidence="6 8" id="KW-0456">Lyase</keyword>
<name>A0A0G2ZD75_9BACT</name>
<keyword evidence="5 8" id="KW-0862">Zinc</keyword>
<feature type="active site" description="Charge relay system" evidence="9">
    <location>
        <position position="67"/>
    </location>
</feature>
<dbReference type="Pfam" id="PF01242">
    <property type="entry name" value="PTPS"/>
    <property type="match status" value="1"/>
</dbReference>
<comment type="cofactor">
    <cofactor evidence="8 10">
        <name>Zn(2+)</name>
        <dbReference type="ChEBI" id="CHEBI:29105"/>
    </cofactor>
    <text evidence="8 10">Binds 1 zinc ion per subunit.</text>
</comment>
<evidence type="ECO:0000256" key="6">
    <source>
        <dbReference type="ARBA" id="ARBA00023239"/>
    </source>
</evidence>
<accession>A0A0G2ZD75</accession>
<evidence type="ECO:0000256" key="10">
    <source>
        <dbReference type="PIRSR" id="PIRSR006113-2"/>
    </source>
</evidence>
<dbReference type="PATRIC" id="fig|1330330.3.peg.1929"/>
<organism evidence="11 12">
    <name type="scientific">Kosmotoga pacifica</name>
    <dbReference type="NCBI Taxonomy" id="1330330"/>
    <lineage>
        <taxon>Bacteria</taxon>
        <taxon>Thermotogati</taxon>
        <taxon>Thermotogota</taxon>
        <taxon>Thermotogae</taxon>
        <taxon>Kosmotogales</taxon>
        <taxon>Kosmotogaceae</taxon>
        <taxon>Kosmotoga</taxon>
    </lineage>
</organism>
<evidence type="ECO:0000256" key="3">
    <source>
        <dbReference type="ARBA" id="ARBA00018141"/>
    </source>
</evidence>
<dbReference type="PIRSF" id="PIRSF006113">
    <property type="entry name" value="PTP_synth"/>
    <property type="match status" value="1"/>
</dbReference>
<evidence type="ECO:0000256" key="8">
    <source>
        <dbReference type="PIRNR" id="PIRNR006113"/>
    </source>
</evidence>
<sequence length="120" mass="14418">MFYITKEFTFDAAHNLVKYHGKCEKLHGHTYRLRVTVVGEPNDEGMVIDFLELKEVVKENVLKHLDHAYINEIIEQPTAEYIAKWIYDRLKKLINNERRKLHEVVLWETPTSFVRYLEEK</sequence>
<dbReference type="KEGG" id="kpf:IX53_09470"/>
<evidence type="ECO:0000256" key="1">
    <source>
        <dbReference type="ARBA" id="ARBA00005061"/>
    </source>
</evidence>
<comment type="similarity">
    <text evidence="2 8">Belongs to the PTPS family. QueD subfamily.</text>
</comment>
<dbReference type="OrthoDB" id="9804698at2"/>
<feature type="active site" description="Proton acceptor" evidence="9">
    <location>
        <position position="23"/>
    </location>
</feature>
<evidence type="ECO:0000256" key="2">
    <source>
        <dbReference type="ARBA" id="ARBA00008900"/>
    </source>
</evidence>
<comment type="catalytic activity">
    <reaction evidence="7 8">
        <text>7,8-dihydroneopterin 3'-triphosphate + H2O = 6-carboxy-5,6,7,8-tetrahydropterin + triphosphate + acetaldehyde + 2 H(+)</text>
        <dbReference type="Rhea" id="RHEA:27966"/>
        <dbReference type="ChEBI" id="CHEBI:15343"/>
        <dbReference type="ChEBI" id="CHEBI:15377"/>
        <dbReference type="ChEBI" id="CHEBI:15378"/>
        <dbReference type="ChEBI" id="CHEBI:18036"/>
        <dbReference type="ChEBI" id="CHEBI:58462"/>
        <dbReference type="ChEBI" id="CHEBI:61032"/>
        <dbReference type="EC" id="4.1.2.50"/>
    </reaction>
</comment>
<evidence type="ECO:0000256" key="7">
    <source>
        <dbReference type="ARBA" id="ARBA00048807"/>
    </source>
</evidence>
<dbReference type="EC" id="4.-.-.-" evidence="8"/>
<gene>
    <name evidence="11" type="ORF">IX53_09470</name>
</gene>